<dbReference type="Proteomes" id="UP000712600">
    <property type="component" value="Unassembled WGS sequence"/>
</dbReference>
<name>A0A8S9SPK7_BRACR</name>
<dbReference type="AlphaFoldDB" id="A0A8S9SPK7"/>
<gene>
    <name evidence="1" type="ORF">F2Q69_00036328</name>
</gene>
<accession>A0A8S9SPK7</accession>
<dbReference type="EMBL" id="QGKX02000004">
    <property type="protein sequence ID" value="KAF3601960.1"/>
    <property type="molecule type" value="Genomic_DNA"/>
</dbReference>
<reference evidence="1" key="1">
    <citation type="submission" date="2019-12" db="EMBL/GenBank/DDBJ databases">
        <title>Genome sequencing and annotation of Brassica cretica.</title>
        <authorList>
            <person name="Studholme D.J."/>
            <person name="Sarris P."/>
        </authorList>
    </citation>
    <scope>NUCLEOTIDE SEQUENCE</scope>
    <source>
        <strain evidence="1">PFS-109/04</strain>
        <tissue evidence="1">Leaf</tissue>
    </source>
</reference>
<evidence type="ECO:0000313" key="2">
    <source>
        <dbReference type="Proteomes" id="UP000712600"/>
    </source>
</evidence>
<proteinExistence type="predicted"/>
<comment type="caution">
    <text evidence="1">The sequence shown here is derived from an EMBL/GenBank/DDBJ whole genome shotgun (WGS) entry which is preliminary data.</text>
</comment>
<sequence>MGRRSFGHLLANQTRKRGGLLSVLNSQVQSKITEAVDFVFGESAFWNPAAKAKALLFEELKPYIGRKFQYKFLDVGCIKNVLDDLQYLEVWSFHSKEYDAGNITQRNYHVIDKNISCFFVWLAPSKLLFPVGLVRHIKQRIETAILLDMCVISGNKLASGIAAAIPQLLCDPSFHQFSFGVHIQTLPVECSYLRAYQCRSTVIPEHGAREKGGTPSECISQYQEPMRREFLGSSKKEHADSRTICIFHSSTVHLGTIHRDIVHLDTVHSPSIDTVHPSWIDTVHPSSFDIVHPSLIDTVHLSSIDIVHHDTVHCNTVHRDTIHRDTVHPDTVHSDNVHLVKNDTTCGETERIEMHILKVDENGLLRDEEGRTRNSAEQLINAQGAVIPDVIVVAEMNDFDLNQVWYDWVGQDPFQNYNFSIDQHYDFSIDQHRCELLLMLLTSINTTISALINTATSESIETRTSTSIDTSTSAAIDTAINSYFCHRSIPLVIPERSSCPQDLGHSTQKSTNVSSCYPTPNVEKVITMEDFLELEEFLELKDGKQPGDLDSSREVTMEDYLELEEWLEDMDQNSTKKLDDNQHTSRGDMETSPKIHDPVKFVVPCTVFEDEFPIPPDRRVHLGSYSGMFDDHIYAIASQRGLRCREQKEFDVYGNLFDGDTTTQSDNSGRKKSRNWKKRKRIKCDPQLSLTPHFSNGVRKSRVCSRCFSHPFAKLRPLLIAEMIDKEEESMEEAFTKE</sequence>
<evidence type="ECO:0000313" key="1">
    <source>
        <dbReference type="EMBL" id="KAF3601960.1"/>
    </source>
</evidence>
<organism evidence="1 2">
    <name type="scientific">Brassica cretica</name>
    <name type="common">Mustard</name>
    <dbReference type="NCBI Taxonomy" id="69181"/>
    <lineage>
        <taxon>Eukaryota</taxon>
        <taxon>Viridiplantae</taxon>
        <taxon>Streptophyta</taxon>
        <taxon>Embryophyta</taxon>
        <taxon>Tracheophyta</taxon>
        <taxon>Spermatophyta</taxon>
        <taxon>Magnoliopsida</taxon>
        <taxon>eudicotyledons</taxon>
        <taxon>Gunneridae</taxon>
        <taxon>Pentapetalae</taxon>
        <taxon>rosids</taxon>
        <taxon>malvids</taxon>
        <taxon>Brassicales</taxon>
        <taxon>Brassicaceae</taxon>
        <taxon>Brassiceae</taxon>
        <taxon>Brassica</taxon>
    </lineage>
</organism>
<protein>
    <submittedName>
        <fullName evidence="1">Uncharacterized protein</fullName>
    </submittedName>
</protein>